<evidence type="ECO:0000256" key="1">
    <source>
        <dbReference type="ARBA" id="ARBA00022801"/>
    </source>
</evidence>
<dbReference type="AlphaFoldDB" id="A0A8J5TBC2"/>
<evidence type="ECO:0000313" key="4">
    <source>
        <dbReference type="EMBL" id="KAG8070566.1"/>
    </source>
</evidence>
<accession>A0A8J5TBC2</accession>
<evidence type="ECO:0000256" key="2">
    <source>
        <dbReference type="ARBA" id="ARBA00022963"/>
    </source>
</evidence>
<dbReference type="EMBL" id="JAAALK010000283">
    <property type="protein sequence ID" value="KAG8070566.1"/>
    <property type="molecule type" value="Genomic_DNA"/>
</dbReference>
<feature type="chain" id="PRO_5035287604" evidence="3">
    <location>
        <begin position="22"/>
        <end position="395"/>
    </location>
</feature>
<protein>
    <submittedName>
        <fullName evidence="4">Uncharacterized protein</fullName>
    </submittedName>
</protein>
<dbReference type="GO" id="GO:0016788">
    <property type="term" value="F:hydrolase activity, acting on ester bonds"/>
    <property type="evidence" value="ECO:0007669"/>
    <property type="project" value="InterPro"/>
</dbReference>
<dbReference type="InterPro" id="IPR051058">
    <property type="entry name" value="GDSL_Est/Lipase"/>
</dbReference>
<keyword evidence="1" id="KW-0378">Hydrolase</keyword>
<keyword evidence="5" id="KW-1185">Reference proteome</keyword>
<reference evidence="4" key="1">
    <citation type="journal article" date="2021" name="bioRxiv">
        <title>Whole Genome Assembly and Annotation of Northern Wild Rice, Zizania palustris L., Supports a Whole Genome Duplication in the Zizania Genus.</title>
        <authorList>
            <person name="Haas M."/>
            <person name="Kono T."/>
            <person name="Macchietto M."/>
            <person name="Millas R."/>
            <person name="McGilp L."/>
            <person name="Shao M."/>
            <person name="Duquette J."/>
            <person name="Hirsch C.N."/>
            <person name="Kimball J."/>
        </authorList>
    </citation>
    <scope>NUCLEOTIDE SEQUENCE</scope>
    <source>
        <tissue evidence="4">Fresh leaf tissue</tissue>
    </source>
</reference>
<keyword evidence="2" id="KW-0443">Lipid metabolism</keyword>
<proteinExistence type="predicted"/>
<dbReference type="InterPro" id="IPR035669">
    <property type="entry name" value="SGNH_plant_lipase-like"/>
</dbReference>
<dbReference type="OrthoDB" id="1600564at2759"/>
<dbReference type="CDD" id="cd01837">
    <property type="entry name" value="SGNH_plant_lipase_like"/>
    <property type="match status" value="1"/>
</dbReference>
<dbReference type="InterPro" id="IPR001087">
    <property type="entry name" value="GDSL"/>
</dbReference>
<reference evidence="4" key="2">
    <citation type="submission" date="2021-02" db="EMBL/GenBank/DDBJ databases">
        <authorList>
            <person name="Kimball J.A."/>
            <person name="Haas M.W."/>
            <person name="Macchietto M."/>
            <person name="Kono T."/>
            <person name="Duquette J."/>
            <person name="Shao M."/>
        </authorList>
    </citation>
    <scope>NUCLEOTIDE SEQUENCE</scope>
    <source>
        <tissue evidence="4">Fresh leaf tissue</tissue>
    </source>
</reference>
<dbReference type="Proteomes" id="UP000729402">
    <property type="component" value="Unassembled WGS sequence"/>
</dbReference>
<dbReference type="PANTHER" id="PTHR45648:SF13">
    <property type="entry name" value="OS02G0290900 PROTEIN"/>
    <property type="match status" value="1"/>
</dbReference>
<sequence length="395" mass="43677">MARRSPLLTFLALALFVLTHAGPASPSSSPSPSPASSAAAAASTRTPLVPALFVIGDSTADVGTNNYLVTLARADREPYGRDFDTRRPTGRFSNGRIPVDYIAEKLGLPFVPPFLEQNTRMGVSGVDLSNIDGMIQGVNYASAAGGILSSSGSELGMHVSLSQQVQQVEDTYEQMAVALGEAATTDLFRRSVFFVSIGSNDFIHYYLRNVSGVQIRYLPWEFNQILVNAMRQGIKNLYNINVRKVIMMGLPPVGCAPHFLWEYGSQDGECIEYINNVVIQFNYALRYMSSEFIRQHPDSMISYCDTFEGSVDILKNRDRYGFLTTTDACCGLGKYGGLFMCVLPQMACNDASSHVWWDEFHPTDAVNRILADNVWSGEHTKMCYPMDLQDMVKLK</sequence>
<keyword evidence="2" id="KW-0442">Lipid degradation</keyword>
<name>A0A8J5TBC2_ZIZPA</name>
<comment type="caution">
    <text evidence="4">The sequence shown here is derived from an EMBL/GenBank/DDBJ whole genome shotgun (WGS) entry which is preliminary data.</text>
</comment>
<evidence type="ECO:0000313" key="5">
    <source>
        <dbReference type="Proteomes" id="UP000729402"/>
    </source>
</evidence>
<evidence type="ECO:0000256" key="3">
    <source>
        <dbReference type="SAM" id="SignalP"/>
    </source>
</evidence>
<dbReference type="Pfam" id="PF00657">
    <property type="entry name" value="Lipase_GDSL"/>
    <property type="match status" value="1"/>
</dbReference>
<dbReference type="PANTHER" id="PTHR45648">
    <property type="entry name" value="GDSL LIPASE/ACYLHYDROLASE FAMILY PROTEIN (AFU_ORTHOLOGUE AFUA_4G14700)"/>
    <property type="match status" value="1"/>
</dbReference>
<feature type="signal peptide" evidence="3">
    <location>
        <begin position="1"/>
        <end position="21"/>
    </location>
</feature>
<dbReference type="GO" id="GO:0016042">
    <property type="term" value="P:lipid catabolic process"/>
    <property type="evidence" value="ECO:0007669"/>
    <property type="project" value="UniProtKB-KW"/>
</dbReference>
<organism evidence="4 5">
    <name type="scientific">Zizania palustris</name>
    <name type="common">Northern wild rice</name>
    <dbReference type="NCBI Taxonomy" id="103762"/>
    <lineage>
        <taxon>Eukaryota</taxon>
        <taxon>Viridiplantae</taxon>
        <taxon>Streptophyta</taxon>
        <taxon>Embryophyta</taxon>
        <taxon>Tracheophyta</taxon>
        <taxon>Spermatophyta</taxon>
        <taxon>Magnoliopsida</taxon>
        <taxon>Liliopsida</taxon>
        <taxon>Poales</taxon>
        <taxon>Poaceae</taxon>
        <taxon>BOP clade</taxon>
        <taxon>Oryzoideae</taxon>
        <taxon>Oryzeae</taxon>
        <taxon>Zizaniinae</taxon>
        <taxon>Zizania</taxon>
    </lineage>
</organism>
<keyword evidence="3" id="KW-0732">Signal</keyword>
<gene>
    <name evidence="4" type="ORF">GUJ93_ZPchr0006g40994</name>
</gene>